<organism evidence="1 2">
    <name type="scientific">Hypoxylon rubiginosum</name>
    <dbReference type="NCBI Taxonomy" id="110542"/>
    <lineage>
        <taxon>Eukaryota</taxon>
        <taxon>Fungi</taxon>
        <taxon>Dikarya</taxon>
        <taxon>Ascomycota</taxon>
        <taxon>Pezizomycotina</taxon>
        <taxon>Sordariomycetes</taxon>
        <taxon>Xylariomycetidae</taxon>
        <taxon>Xylariales</taxon>
        <taxon>Hypoxylaceae</taxon>
        <taxon>Hypoxylon</taxon>
    </lineage>
</organism>
<dbReference type="EMBL" id="MU393442">
    <property type="protein sequence ID" value="KAI4867956.1"/>
    <property type="molecule type" value="Genomic_DNA"/>
</dbReference>
<evidence type="ECO:0000313" key="1">
    <source>
        <dbReference type="EMBL" id="KAI4867956.1"/>
    </source>
</evidence>
<reference evidence="1 2" key="1">
    <citation type="journal article" date="2022" name="New Phytol.">
        <title>Ecological generalism drives hyperdiversity of secondary metabolite gene clusters in xylarialean endophytes.</title>
        <authorList>
            <person name="Franco M.E.E."/>
            <person name="Wisecaver J.H."/>
            <person name="Arnold A.E."/>
            <person name="Ju Y.M."/>
            <person name="Slot J.C."/>
            <person name="Ahrendt S."/>
            <person name="Moore L.P."/>
            <person name="Eastman K.E."/>
            <person name="Scott K."/>
            <person name="Konkel Z."/>
            <person name="Mondo S.J."/>
            <person name="Kuo A."/>
            <person name="Hayes R.D."/>
            <person name="Haridas S."/>
            <person name="Andreopoulos B."/>
            <person name="Riley R."/>
            <person name="LaButti K."/>
            <person name="Pangilinan J."/>
            <person name="Lipzen A."/>
            <person name="Amirebrahimi M."/>
            <person name="Yan J."/>
            <person name="Adam C."/>
            <person name="Keymanesh K."/>
            <person name="Ng V."/>
            <person name="Louie K."/>
            <person name="Northen T."/>
            <person name="Drula E."/>
            <person name="Henrissat B."/>
            <person name="Hsieh H.M."/>
            <person name="Youens-Clark K."/>
            <person name="Lutzoni F."/>
            <person name="Miadlikowska J."/>
            <person name="Eastwood D.C."/>
            <person name="Hamelin R.C."/>
            <person name="Grigoriev I.V."/>
            <person name="U'Ren J.M."/>
        </authorList>
    </citation>
    <scope>NUCLEOTIDE SEQUENCE [LARGE SCALE GENOMIC DNA]</scope>
    <source>
        <strain evidence="1 2">CBS 119005</strain>
    </source>
</reference>
<evidence type="ECO:0000313" key="2">
    <source>
        <dbReference type="Proteomes" id="UP001497700"/>
    </source>
</evidence>
<gene>
    <name evidence="1" type="ORF">F4820DRAFT_411818</name>
</gene>
<name>A0ACB9Z9C8_9PEZI</name>
<sequence length="194" mass="22990">MSSGNWWHTNHLSHRKYPVLPTKKELIYHIFRAAYPHGAFVDDNLNLAELRHKDVIWKNLETQIDTATTHLERFLETQSQEEPRLQSNPKMKAALKNYYVALLSEAYQALYVSQNGLYHEFRCMEEMLVRYRKADPEKWMNEPEQGQARYKLPRVEGFQFAEEHLVLQRGNDVSVCLHKLRELYSQPESDVSVR</sequence>
<comment type="caution">
    <text evidence="1">The sequence shown here is derived from an EMBL/GenBank/DDBJ whole genome shotgun (WGS) entry which is preliminary data.</text>
</comment>
<proteinExistence type="predicted"/>
<protein>
    <submittedName>
        <fullName evidence="1">Uncharacterized protein</fullName>
    </submittedName>
</protein>
<keyword evidence="2" id="KW-1185">Reference proteome</keyword>
<dbReference type="Proteomes" id="UP001497700">
    <property type="component" value="Unassembled WGS sequence"/>
</dbReference>
<accession>A0ACB9Z9C8</accession>